<proteinExistence type="predicted"/>
<gene>
    <name evidence="2" type="ORF">QYM36_006265</name>
</gene>
<dbReference type="SMART" id="SM00355">
    <property type="entry name" value="ZnF_C2H2"/>
    <property type="match status" value="2"/>
</dbReference>
<sequence length="80" mass="9652">MQERRKPMSFFTWVEMETPDGKKRLRQCLLCGMQVSNATQHLRKHFPGTFTCPYCHMTMKRRYELRQHVITKHPEVAQQT</sequence>
<evidence type="ECO:0000259" key="1">
    <source>
        <dbReference type="PROSITE" id="PS00028"/>
    </source>
</evidence>
<evidence type="ECO:0000313" key="3">
    <source>
        <dbReference type="Proteomes" id="UP001187531"/>
    </source>
</evidence>
<accession>A0AA88L960</accession>
<dbReference type="Gene3D" id="3.30.160.60">
    <property type="entry name" value="Classic Zinc Finger"/>
    <property type="match status" value="1"/>
</dbReference>
<dbReference type="PROSITE" id="PS00028">
    <property type="entry name" value="ZINC_FINGER_C2H2_1"/>
    <property type="match status" value="1"/>
</dbReference>
<protein>
    <recommendedName>
        <fullName evidence="1">C2H2-type domain-containing protein</fullName>
    </recommendedName>
</protein>
<keyword evidence="3" id="KW-1185">Reference proteome</keyword>
<comment type="caution">
    <text evidence="2">The sequence shown here is derived from an EMBL/GenBank/DDBJ whole genome shotgun (WGS) entry which is preliminary data.</text>
</comment>
<dbReference type="InterPro" id="IPR013087">
    <property type="entry name" value="Znf_C2H2_type"/>
</dbReference>
<name>A0AA88L960_ARTSF</name>
<reference evidence="2" key="1">
    <citation type="submission" date="2023-07" db="EMBL/GenBank/DDBJ databases">
        <title>Chromosome-level genome assembly of Artemia franciscana.</title>
        <authorList>
            <person name="Jo E."/>
        </authorList>
    </citation>
    <scope>NUCLEOTIDE SEQUENCE</scope>
    <source>
        <tissue evidence="2">Whole body</tissue>
    </source>
</reference>
<dbReference type="AlphaFoldDB" id="A0AA88L960"/>
<organism evidence="2 3">
    <name type="scientific">Artemia franciscana</name>
    <name type="common">Brine shrimp</name>
    <name type="synonym">Artemia sanfranciscana</name>
    <dbReference type="NCBI Taxonomy" id="6661"/>
    <lineage>
        <taxon>Eukaryota</taxon>
        <taxon>Metazoa</taxon>
        <taxon>Ecdysozoa</taxon>
        <taxon>Arthropoda</taxon>
        <taxon>Crustacea</taxon>
        <taxon>Branchiopoda</taxon>
        <taxon>Anostraca</taxon>
        <taxon>Artemiidae</taxon>
        <taxon>Artemia</taxon>
    </lineage>
</organism>
<dbReference type="EMBL" id="JAVRJZ010000010">
    <property type="protein sequence ID" value="KAK2717419.1"/>
    <property type="molecule type" value="Genomic_DNA"/>
</dbReference>
<dbReference type="Proteomes" id="UP001187531">
    <property type="component" value="Unassembled WGS sequence"/>
</dbReference>
<feature type="domain" description="C2H2-type" evidence="1">
    <location>
        <begin position="52"/>
        <end position="73"/>
    </location>
</feature>
<evidence type="ECO:0000313" key="2">
    <source>
        <dbReference type="EMBL" id="KAK2717419.1"/>
    </source>
</evidence>